<dbReference type="EMBL" id="MU864933">
    <property type="protein sequence ID" value="KAK4466268.1"/>
    <property type="molecule type" value="Genomic_DNA"/>
</dbReference>
<dbReference type="SMART" id="SM00355">
    <property type="entry name" value="ZnF_C2H2"/>
    <property type="match status" value="4"/>
</dbReference>
<dbReference type="AlphaFoldDB" id="A0AAV9I0X2"/>
<keyword evidence="1" id="KW-0479">Metal-binding</keyword>
<sequence>MADDTTFCRPCQRDFRTEKSLLQHRQNSGQHVYDCLRCDKHFASASAKEQHRNNSRNHYICYPCDFDSSSQDGLDQHDIDVHNTCGTCGLGFAFPSSLKTHHLTAHAKREIVSPGCFTPNDGASFDDEFSRLALSQKWAPGSRQYSEQRAIAICAEFKSQFFSSSQPKLKGYQDLCSEFGVPPGESIKECLARLKSIYVNIVDLINARRMGVKAKQWDDFEAFRNYTLQRRNRIPREVAKKAGGGLASLLQYLYNPQRKKTRVEKTNGWRAIKKR</sequence>
<dbReference type="Proteomes" id="UP001321749">
    <property type="component" value="Unassembled WGS sequence"/>
</dbReference>
<feature type="domain" description="C2H2-type" evidence="2">
    <location>
        <begin position="83"/>
        <end position="111"/>
    </location>
</feature>
<keyword evidence="1" id="KW-0862">Zinc</keyword>
<evidence type="ECO:0000313" key="4">
    <source>
        <dbReference type="Proteomes" id="UP001321749"/>
    </source>
</evidence>
<dbReference type="PROSITE" id="PS00028">
    <property type="entry name" value="ZINC_FINGER_C2H2_1"/>
    <property type="match status" value="1"/>
</dbReference>
<keyword evidence="1" id="KW-0863">Zinc-finger</keyword>
<organism evidence="3 4">
    <name type="scientific">Cladorrhinum samala</name>
    <dbReference type="NCBI Taxonomy" id="585594"/>
    <lineage>
        <taxon>Eukaryota</taxon>
        <taxon>Fungi</taxon>
        <taxon>Dikarya</taxon>
        <taxon>Ascomycota</taxon>
        <taxon>Pezizomycotina</taxon>
        <taxon>Sordariomycetes</taxon>
        <taxon>Sordariomycetidae</taxon>
        <taxon>Sordariales</taxon>
        <taxon>Podosporaceae</taxon>
        <taxon>Cladorrhinum</taxon>
    </lineage>
</organism>
<comment type="caution">
    <text evidence="3">The sequence shown here is derived from an EMBL/GenBank/DDBJ whole genome shotgun (WGS) entry which is preliminary data.</text>
</comment>
<evidence type="ECO:0000259" key="2">
    <source>
        <dbReference type="PROSITE" id="PS50157"/>
    </source>
</evidence>
<gene>
    <name evidence="3" type="ORF">QBC42DRAFT_217192</name>
</gene>
<feature type="domain" description="C2H2-type" evidence="2">
    <location>
        <begin position="33"/>
        <end position="63"/>
    </location>
</feature>
<name>A0AAV9I0X2_9PEZI</name>
<dbReference type="PROSITE" id="PS50157">
    <property type="entry name" value="ZINC_FINGER_C2H2_2"/>
    <property type="match status" value="2"/>
</dbReference>
<dbReference type="GO" id="GO:0008270">
    <property type="term" value="F:zinc ion binding"/>
    <property type="evidence" value="ECO:0007669"/>
    <property type="project" value="UniProtKB-KW"/>
</dbReference>
<accession>A0AAV9I0X2</accession>
<keyword evidence="4" id="KW-1185">Reference proteome</keyword>
<protein>
    <recommendedName>
        <fullName evidence="2">C2H2-type domain-containing protein</fullName>
    </recommendedName>
</protein>
<reference evidence="3" key="2">
    <citation type="submission" date="2023-06" db="EMBL/GenBank/DDBJ databases">
        <authorList>
            <consortium name="Lawrence Berkeley National Laboratory"/>
            <person name="Mondo S.J."/>
            <person name="Hensen N."/>
            <person name="Bonometti L."/>
            <person name="Westerberg I."/>
            <person name="Brannstrom I.O."/>
            <person name="Guillou S."/>
            <person name="Cros-Aarteil S."/>
            <person name="Calhoun S."/>
            <person name="Haridas S."/>
            <person name="Kuo A."/>
            <person name="Pangilinan J."/>
            <person name="Riley R."/>
            <person name="Labutti K."/>
            <person name="Andreopoulos B."/>
            <person name="Lipzen A."/>
            <person name="Chen C."/>
            <person name="Yanf M."/>
            <person name="Daum C."/>
            <person name="Ng V."/>
            <person name="Clum A."/>
            <person name="Steindorff A."/>
            <person name="Ohm R."/>
            <person name="Martin F."/>
            <person name="Silar P."/>
            <person name="Natvig D."/>
            <person name="Lalanne C."/>
            <person name="Gautier V."/>
            <person name="Ament-Velasquez S.L."/>
            <person name="Kruys A."/>
            <person name="Hutchinson M.I."/>
            <person name="Powell A.J."/>
            <person name="Barry K."/>
            <person name="Miller A.N."/>
            <person name="Grigoriev I.V."/>
            <person name="Debuchy R."/>
            <person name="Gladieux P."/>
            <person name="Thoren M.H."/>
            <person name="Johannesson H."/>
        </authorList>
    </citation>
    <scope>NUCLEOTIDE SEQUENCE</scope>
    <source>
        <strain evidence="3">PSN324</strain>
    </source>
</reference>
<dbReference type="PANTHER" id="PTHR38846">
    <property type="entry name" value="C3H1-TYPE DOMAIN-CONTAINING PROTEIN"/>
    <property type="match status" value="1"/>
</dbReference>
<proteinExistence type="predicted"/>
<evidence type="ECO:0000256" key="1">
    <source>
        <dbReference type="PROSITE-ProRule" id="PRU00042"/>
    </source>
</evidence>
<reference evidence="3" key="1">
    <citation type="journal article" date="2023" name="Mol. Phylogenet. Evol.">
        <title>Genome-scale phylogeny and comparative genomics of the fungal order Sordariales.</title>
        <authorList>
            <person name="Hensen N."/>
            <person name="Bonometti L."/>
            <person name="Westerberg I."/>
            <person name="Brannstrom I.O."/>
            <person name="Guillou S."/>
            <person name="Cros-Aarteil S."/>
            <person name="Calhoun S."/>
            <person name="Haridas S."/>
            <person name="Kuo A."/>
            <person name="Mondo S."/>
            <person name="Pangilinan J."/>
            <person name="Riley R."/>
            <person name="LaButti K."/>
            <person name="Andreopoulos B."/>
            <person name="Lipzen A."/>
            <person name="Chen C."/>
            <person name="Yan M."/>
            <person name="Daum C."/>
            <person name="Ng V."/>
            <person name="Clum A."/>
            <person name="Steindorff A."/>
            <person name="Ohm R.A."/>
            <person name="Martin F."/>
            <person name="Silar P."/>
            <person name="Natvig D.O."/>
            <person name="Lalanne C."/>
            <person name="Gautier V."/>
            <person name="Ament-Velasquez S.L."/>
            <person name="Kruys A."/>
            <person name="Hutchinson M.I."/>
            <person name="Powell A.J."/>
            <person name="Barry K."/>
            <person name="Miller A.N."/>
            <person name="Grigoriev I.V."/>
            <person name="Debuchy R."/>
            <person name="Gladieux P."/>
            <person name="Hiltunen Thoren M."/>
            <person name="Johannesson H."/>
        </authorList>
    </citation>
    <scope>NUCLEOTIDE SEQUENCE</scope>
    <source>
        <strain evidence="3">PSN324</strain>
    </source>
</reference>
<evidence type="ECO:0000313" key="3">
    <source>
        <dbReference type="EMBL" id="KAK4466268.1"/>
    </source>
</evidence>
<dbReference type="PANTHER" id="PTHR38846:SF1">
    <property type="entry name" value="C3H1-TYPE DOMAIN-CONTAINING PROTEIN"/>
    <property type="match status" value="1"/>
</dbReference>
<dbReference type="InterPro" id="IPR013087">
    <property type="entry name" value="Znf_C2H2_type"/>
</dbReference>